<evidence type="ECO:0000313" key="2">
    <source>
        <dbReference type="EMBL" id="QLB42561.1"/>
    </source>
</evidence>
<proteinExistence type="predicted"/>
<dbReference type="KEGG" id="mpeg:HV560_06900"/>
<dbReference type="InterPro" id="IPR027417">
    <property type="entry name" value="P-loop_NTPase"/>
</dbReference>
<dbReference type="EMBL" id="CP055305">
    <property type="protein sequence ID" value="QLB42561.1"/>
    <property type="molecule type" value="Genomic_DNA"/>
</dbReference>
<accession>A0ABD7A8V6</accession>
<feature type="domain" description="Schlafen group 3-like DNA/RNA helicase" evidence="1">
    <location>
        <begin position="232"/>
        <end position="621"/>
    </location>
</feature>
<protein>
    <submittedName>
        <fullName evidence="2">DUF2075 domain-containing protein</fullName>
    </submittedName>
</protein>
<reference evidence="2 3" key="1">
    <citation type="submission" date="2020-06" db="EMBL/GenBank/DDBJ databases">
        <title>Mannheimia pernigra sp. nov. isolated from bovine respiratory tract.</title>
        <authorList>
            <person name="Kuhnert P."/>
            <person name="Akarsu-Egger H."/>
        </authorList>
    </citation>
    <scope>NUCLEOTIDE SEQUENCE [LARGE SCALE GENOMIC DNA]</scope>
    <source>
        <strain evidence="2 3">17CN0883</strain>
    </source>
</reference>
<dbReference type="InterPro" id="IPR018647">
    <property type="entry name" value="SLFN_3-like_DNA/RNA_helicase"/>
</dbReference>
<dbReference type="Pfam" id="PF09848">
    <property type="entry name" value="SLFN-g3_helicase"/>
    <property type="match status" value="1"/>
</dbReference>
<evidence type="ECO:0000313" key="3">
    <source>
        <dbReference type="Proteomes" id="UP000509784"/>
    </source>
</evidence>
<name>A0ABD7A8V6_9PAST</name>
<dbReference type="SUPFAM" id="SSF52540">
    <property type="entry name" value="P-loop containing nucleoside triphosphate hydrolases"/>
    <property type="match status" value="2"/>
</dbReference>
<organism evidence="2 3">
    <name type="scientific">Mannheimia pernigra</name>
    <dbReference type="NCBI Taxonomy" id="111844"/>
    <lineage>
        <taxon>Bacteria</taxon>
        <taxon>Pseudomonadati</taxon>
        <taxon>Pseudomonadota</taxon>
        <taxon>Gammaproteobacteria</taxon>
        <taxon>Pasteurellales</taxon>
        <taxon>Pasteurellaceae</taxon>
        <taxon>Mannheimia</taxon>
    </lineage>
</organism>
<evidence type="ECO:0000259" key="1">
    <source>
        <dbReference type="Pfam" id="PF09848"/>
    </source>
</evidence>
<dbReference type="RefSeq" id="WP_176812494.1">
    <property type="nucleotide sequence ID" value="NZ_CP055305.1"/>
</dbReference>
<gene>
    <name evidence="2" type="ORF">HV560_06900</name>
</gene>
<dbReference type="AlphaFoldDB" id="A0ABD7A8V6"/>
<sequence length="651" mass="74967">MNHRAYYQSSIGDFLNTNTDSILGILSQNHLNRSLEDSQRNTWKRQIEILKQQLVDVKGYIFFEFSIPRMGKRVDNIIIIGKTIFIVEFKIGATKYEKQDINQVLDYGLDLRNFHRSSHSADLVPVLVAEKAPTQTSFNFEMARNFQTAIIINASQLKNIVQSVSSSSILNVTDWANAPYHPTPTIVEAAQALYQGHSVDEITRSDAGVQNLSLTNQCLHDIIEESKKEKHKTICFITGVPGAGKTLVGLNAATQRMNIDESEHAVFLSGNGPLVKVLREALIRNTVNNTPKTTKRDIAPKVESFIQNIHHFRDEYLKDQSAPIEKVVIFDEAQRAWDKEQASSFMKRKRGLDDFNQSEPQFLIDVMNRHQDWCVIICLIGGGQEINIGEAGLSEWIRALKIHFPDWDIYYSPYLLEHSEYLSESPLSEYLVHKGQKSPQLHLAISVRSFRSERLSDFINALLKRDNDLAKKLYQIIQNDYPILLTRNLDIAKQWLKERAKGSERYGLLSSSGARRLKAFGVDCKNEINESDWFLNDNNDVRSNCFLEDIATEFSVQGLELDWTCVAWDANFYIKDNRWCFQNFKGSKWQNINQEQAQNYLLNAYRVLLTRARQGMIIWVPYGSNEDKTRLPEYYDSIYHYLKEIGIKELE</sequence>
<dbReference type="Proteomes" id="UP000509784">
    <property type="component" value="Chromosome"/>
</dbReference>
<dbReference type="Gene3D" id="3.40.50.300">
    <property type="entry name" value="P-loop containing nucleotide triphosphate hydrolases"/>
    <property type="match status" value="1"/>
</dbReference>